<dbReference type="InterPro" id="IPR011013">
    <property type="entry name" value="Gal_mutarotase_sf_dom"/>
</dbReference>
<sequence>MLTTTISNNILTVEIKNLGAELCSLRDKNNKQYIWEGNAQYWPKHSPILFPIVGTLKNNIYHYNDVSYTMSRHGFAREMEFKLIDHQVNKAIFSLHSSEETMKTYPFKFELQIIYTLFDNSLNIEYKVVNTGDSLMPFSIGAHPAIALADVFENYSLEFEKDEALQQHTLENDLISTVTKVINLKDNQLDLSYDLFKNDALIFKSLTSRSLTILENQKPLLKLNFDKFPSLGIWTKINAPFICIEPWFGYSDTINSTGDLFHKEGIQILNHDEVFYSKFSIEILD</sequence>
<evidence type="ECO:0000313" key="4">
    <source>
        <dbReference type="EMBL" id="SHG19068.1"/>
    </source>
</evidence>
<name>A0A1M5HTA5_9FLAO</name>
<dbReference type="Pfam" id="PF01263">
    <property type="entry name" value="Aldose_epim"/>
    <property type="match status" value="1"/>
</dbReference>
<proteinExistence type="predicted"/>
<organism evidence="4 5">
    <name type="scientific">Flavobacterium segetis</name>
    <dbReference type="NCBI Taxonomy" id="271157"/>
    <lineage>
        <taxon>Bacteria</taxon>
        <taxon>Pseudomonadati</taxon>
        <taxon>Bacteroidota</taxon>
        <taxon>Flavobacteriia</taxon>
        <taxon>Flavobacteriales</taxon>
        <taxon>Flavobacteriaceae</taxon>
        <taxon>Flavobacterium</taxon>
    </lineage>
</organism>
<keyword evidence="3" id="KW-0106">Calcium</keyword>
<gene>
    <name evidence="4" type="ORF">SAMN05444396_105298</name>
</gene>
<dbReference type="PANTHER" id="PTHR11122">
    <property type="entry name" value="APOSPORY-ASSOCIATED PROTEIN C-RELATED"/>
    <property type="match status" value="1"/>
</dbReference>
<dbReference type="SUPFAM" id="SSF74650">
    <property type="entry name" value="Galactose mutarotase-like"/>
    <property type="match status" value="1"/>
</dbReference>
<dbReference type="AlphaFoldDB" id="A0A1M5HTA5"/>
<dbReference type="STRING" id="271157.SAMN05444396_105298"/>
<evidence type="ECO:0000313" key="5">
    <source>
        <dbReference type="Proteomes" id="UP000184036"/>
    </source>
</evidence>
<dbReference type="GO" id="GO:0005975">
    <property type="term" value="P:carbohydrate metabolic process"/>
    <property type="evidence" value="ECO:0007669"/>
    <property type="project" value="InterPro"/>
</dbReference>
<dbReference type="InterPro" id="IPR008183">
    <property type="entry name" value="Aldose_1/G6P_1-epimerase"/>
</dbReference>
<reference evidence="5" key="1">
    <citation type="submission" date="2016-11" db="EMBL/GenBank/DDBJ databases">
        <authorList>
            <person name="Varghese N."/>
            <person name="Submissions S."/>
        </authorList>
    </citation>
    <scope>NUCLEOTIDE SEQUENCE [LARGE SCALE GENOMIC DNA]</scope>
    <source>
        <strain evidence="5">DSM 19741</strain>
    </source>
</reference>
<dbReference type="CDD" id="cd09024">
    <property type="entry name" value="Aldose_epim_lacX"/>
    <property type="match status" value="1"/>
</dbReference>
<dbReference type="Gene3D" id="2.70.98.10">
    <property type="match status" value="1"/>
</dbReference>
<dbReference type="GO" id="GO:0030246">
    <property type="term" value="F:carbohydrate binding"/>
    <property type="evidence" value="ECO:0007669"/>
    <property type="project" value="InterPro"/>
</dbReference>
<comment type="cofactor">
    <cofactor evidence="1">
        <name>Ca(2+)</name>
        <dbReference type="ChEBI" id="CHEBI:29108"/>
    </cofactor>
</comment>
<dbReference type="PANTHER" id="PTHR11122:SF13">
    <property type="entry name" value="GLUCOSE-6-PHOSPHATE 1-EPIMERASE"/>
    <property type="match status" value="1"/>
</dbReference>
<dbReference type="GO" id="GO:0016853">
    <property type="term" value="F:isomerase activity"/>
    <property type="evidence" value="ECO:0007669"/>
    <property type="project" value="InterPro"/>
</dbReference>
<dbReference type="EMBL" id="FQWE01000005">
    <property type="protein sequence ID" value="SHG19068.1"/>
    <property type="molecule type" value="Genomic_DNA"/>
</dbReference>
<dbReference type="InterPro" id="IPR037481">
    <property type="entry name" value="LacX"/>
</dbReference>
<evidence type="ECO:0000256" key="2">
    <source>
        <dbReference type="ARBA" id="ARBA00011245"/>
    </source>
</evidence>
<evidence type="ECO:0000256" key="1">
    <source>
        <dbReference type="ARBA" id="ARBA00001913"/>
    </source>
</evidence>
<dbReference type="InterPro" id="IPR014718">
    <property type="entry name" value="GH-type_carb-bd"/>
</dbReference>
<keyword evidence="5" id="KW-1185">Reference proteome</keyword>
<protein>
    <submittedName>
        <fullName evidence="4">Galactose mutarotase</fullName>
    </submittedName>
</protein>
<dbReference type="Proteomes" id="UP000184036">
    <property type="component" value="Unassembled WGS sequence"/>
</dbReference>
<accession>A0A1M5HTA5</accession>
<comment type="subunit">
    <text evidence="2">Monomer.</text>
</comment>
<dbReference type="RefSeq" id="WP_072991389.1">
    <property type="nucleotide sequence ID" value="NZ_FQWE01000005.1"/>
</dbReference>
<evidence type="ECO:0000256" key="3">
    <source>
        <dbReference type="ARBA" id="ARBA00022837"/>
    </source>
</evidence>